<dbReference type="EMBL" id="CH954181">
    <property type="protein sequence ID" value="EDV49479.1"/>
    <property type="molecule type" value="Genomic_DNA"/>
</dbReference>
<organism evidence="2 3">
    <name type="scientific">Drosophila erecta</name>
    <name type="common">Fruit fly</name>
    <dbReference type="NCBI Taxonomy" id="7220"/>
    <lineage>
        <taxon>Eukaryota</taxon>
        <taxon>Metazoa</taxon>
        <taxon>Ecdysozoa</taxon>
        <taxon>Arthropoda</taxon>
        <taxon>Hexapoda</taxon>
        <taxon>Insecta</taxon>
        <taxon>Pterygota</taxon>
        <taxon>Neoptera</taxon>
        <taxon>Endopterygota</taxon>
        <taxon>Diptera</taxon>
        <taxon>Brachycera</taxon>
        <taxon>Muscomorpha</taxon>
        <taxon>Ephydroidea</taxon>
        <taxon>Drosophilidae</taxon>
        <taxon>Drosophila</taxon>
        <taxon>Sophophora</taxon>
    </lineage>
</organism>
<proteinExistence type="predicted"/>
<dbReference type="OrthoDB" id="7841870at2759"/>
<feature type="region of interest" description="Disordered" evidence="1">
    <location>
        <begin position="35"/>
        <end position="56"/>
    </location>
</feature>
<dbReference type="AlphaFoldDB" id="B3P4G4"/>
<dbReference type="GO" id="GO:0004864">
    <property type="term" value="F:protein phosphatase inhibitor activity"/>
    <property type="evidence" value="ECO:0007669"/>
    <property type="project" value="EnsemblMetazoa"/>
</dbReference>
<evidence type="ECO:0000313" key="2">
    <source>
        <dbReference type="EMBL" id="EDV49479.1"/>
    </source>
</evidence>
<sequence>MQKSYAANTYKPKSKGKYAFGIGFYRKNTELEDRTTSNRDYGLKSTKGSATPYPQRQQKLDHSMLTAKLESNSLNRSELSETSLCISDKTHFSEPQGESIASSEATFEMRRKLFDEGEFTICKGRKMSLEFHHTDEDQGHLFNQHQKANDNFPCSNYMDLKNFCVQNNIKLL</sequence>
<dbReference type="KEGG" id="der:6553826"/>
<dbReference type="Proteomes" id="UP000008711">
    <property type="component" value="Unassembled WGS sequence"/>
</dbReference>
<feature type="compositionally biased region" description="Polar residues" evidence="1">
    <location>
        <begin position="46"/>
        <end position="56"/>
    </location>
</feature>
<keyword evidence="3" id="KW-1185">Reference proteome</keyword>
<dbReference type="OMA" id="TEPTFEM"/>
<reference evidence="2 3" key="1">
    <citation type="journal article" date="2007" name="Nature">
        <title>Evolution of genes and genomes on the Drosophila phylogeny.</title>
        <authorList>
            <consortium name="Drosophila 12 Genomes Consortium"/>
            <person name="Clark A.G."/>
            <person name="Eisen M.B."/>
            <person name="Smith D.R."/>
            <person name="Bergman C.M."/>
            <person name="Oliver B."/>
            <person name="Markow T.A."/>
            <person name="Kaufman T.C."/>
            <person name="Kellis M."/>
            <person name="Gelbart W."/>
            <person name="Iyer V.N."/>
            <person name="Pollard D.A."/>
            <person name="Sackton T.B."/>
            <person name="Larracuente A.M."/>
            <person name="Singh N.D."/>
            <person name="Abad J.P."/>
            <person name="Abt D.N."/>
            <person name="Adryan B."/>
            <person name="Aguade M."/>
            <person name="Akashi H."/>
            <person name="Anderson W.W."/>
            <person name="Aquadro C.F."/>
            <person name="Ardell D.H."/>
            <person name="Arguello R."/>
            <person name="Artieri C.G."/>
            <person name="Barbash D.A."/>
            <person name="Barker D."/>
            <person name="Barsanti P."/>
            <person name="Batterham P."/>
            <person name="Batzoglou S."/>
            <person name="Begun D."/>
            <person name="Bhutkar A."/>
            <person name="Blanco E."/>
            <person name="Bosak S.A."/>
            <person name="Bradley R.K."/>
            <person name="Brand A.D."/>
            <person name="Brent M.R."/>
            <person name="Brooks A.N."/>
            <person name="Brown R.H."/>
            <person name="Butlin R.K."/>
            <person name="Caggese C."/>
            <person name="Calvi B.R."/>
            <person name="Bernardo de Carvalho A."/>
            <person name="Caspi A."/>
            <person name="Castrezana S."/>
            <person name="Celniker S.E."/>
            <person name="Chang J.L."/>
            <person name="Chapple C."/>
            <person name="Chatterji S."/>
            <person name="Chinwalla A."/>
            <person name="Civetta A."/>
            <person name="Clifton S.W."/>
            <person name="Comeron J.M."/>
            <person name="Costello J.C."/>
            <person name="Coyne J.A."/>
            <person name="Daub J."/>
            <person name="David R.G."/>
            <person name="Delcher A.L."/>
            <person name="Delehaunty K."/>
            <person name="Do C.B."/>
            <person name="Ebling H."/>
            <person name="Edwards K."/>
            <person name="Eickbush T."/>
            <person name="Evans J.D."/>
            <person name="Filipski A."/>
            <person name="Findeiss S."/>
            <person name="Freyhult E."/>
            <person name="Fulton L."/>
            <person name="Fulton R."/>
            <person name="Garcia A.C."/>
            <person name="Gardiner A."/>
            <person name="Garfield D.A."/>
            <person name="Garvin B.E."/>
            <person name="Gibson G."/>
            <person name="Gilbert D."/>
            <person name="Gnerre S."/>
            <person name="Godfrey J."/>
            <person name="Good R."/>
            <person name="Gotea V."/>
            <person name="Gravely B."/>
            <person name="Greenberg A.J."/>
            <person name="Griffiths-Jones S."/>
            <person name="Gross S."/>
            <person name="Guigo R."/>
            <person name="Gustafson E.A."/>
            <person name="Haerty W."/>
            <person name="Hahn M.W."/>
            <person name="Halligan D.L."/>
            <person name="Halpern A.L."/>
            <person name="Halter G.M."/>
            <person name="Han M.V."/>
            <person name="Heger A."/>
            <person name="Hillier L."/>
            <person name="Hinrichs A.S."/>
            <person name="Holmes I."/>
            <person name="Hoskins R.A."/>
            <person name="Hubisz M.J."/>
            <person name="Hultmark D."/>
            <person name="Huntley M.A."/>
            <person name="Jaffe D.B."/>
            <person name="Jagadeeshan S."/>
            <person name="Jeck W.R."/>
            <person name="Johnson J."/>
            <person name="Jones C.D."/>
            <person name="Jordan W.C."/>
            <person name="Karpen G.H."/>
            <person name="Kataoka E."/>
            <person name="Keightley P.D."/>
            <person name="Kheradpour P."/>
            <person name="Kirkness E.F."/>
            <person name="Koerich L.B."/>
            <person name="Kristiansen K."/>
            <person name="Kudrna D."/>
            <person name="Kulathinal R.J."/>
            <person name="Kumar S."/>
            <person name="Kwok R."/>
            <person name="Lander E."/>
            <person name="Langley C.H."/>
            <person name="Lapoint R."/>
            <person name="Lazzaro B.P."/>
            <person name="Lee S.J."/>
            <person name="Levesque L."/>
            <person name="Li R."/>
            <person name="Lin C.F."/>
            <person name="Lin M.F."/>
            <person name="Lindblad-Toh K."/>
            <person name="Llopart A."/>
            <person name="Long M."/>
            <person name="Low L."/>
            <person name="Lozovsky E."/>
            <person name="Lu J."/>
            <person name="Luo M."/>
            <person name="Machado C.A."/>
            <person name="Makalowski W."/>
            <person name="Marzo M."/>
            <person name="Matsuda M."/>
            <person name="Matzkin L."/>
            <person name="McAllister B."/>
            <person name="McBride C.S."/>
            <person name="McKernan B."/>
            <person name="McKernan K."/>
            <person name="Mendez-Lago M."/>
            <person name="Minx P."/>
            <person name="Mollenhauer M.U."/>
            <person name="Montooth K."/>
            <person name="Mount S.M."/>
            <person name="Mu X."/>
            <person name="Myers E."/>
            <person name="Negre B."/>
            <person name="Newfeld S."/>
            <person name="Nielsen R."/>
            <person name="Noor M.A."/>
            <person name="O'Grady P."/>
            <person name="Pachter L."/>
            <person name="Papaceit M."/>
            <person name="Parisi M.J."/>
            <person name="Parisi M."/>
            <person name="Parts L."/>
            <person name="Pedersen J.S."/>
            <person name="Pesole G."/>
            <person name="Phillippy A.M."/>
            <person name="Ponting C.P."/>
            <person name="Pop M."/>
            <person name="Porcelli D."/>
            <person name="Powell J.R."/>
            <person name="Prohaska S."/>
            <person name="Pruitt K."/>
            <person name="Puig M."/>
            <person name="Quesneville H."/>
            <person name="Ram K.R."/>
            <person name="Rand D."/>
            <person name="Rasmussen M.D."/>
            <person name="Reed L.K."/>
            <person name="Reenan R."/>
            <person name="Reily A."/>
            <person name="Remington K.A."/>
            <person name="Rieger T.T."/>
            <person name="Ritchie M.G."/>
            <person name="Robin C."/>
            <person name="Rogers Y.H."/>
            <person name="Rohde C."/>
            <person name="Rozas J."/>
            <person name="Rubenfield M.J."/>
            <person name="Ruiz A."/>
            <person name="Russo S."/>
            <person name="Salzberg S.L."/>
            <person name="Sanchez-Gracia A."/>
            <person name="Saranga D.J."/>
            <person name="Sato H."/>
            <person name="Schaeffer S.W."/>
            <person name="Schatz M.C."/>
            <person name="Schlenke T."/>
            <person name="Schwartz R."/>
            <person name="Segarra C."/>
            <person name="Singh R.S."/>
            <person name="Sirot L."/>
            <person name="Sirota M."/>
            <person name="Sisneros N.B."/>
            <person name="Smith C.D."/>
            <person name="Smith T.F."/>
            <person name="Spieth J."/>
            <person name="Stage D.E."/>
            <person name="Stark A."/>
            <person name="Stephan W."/>
            <person name="Strausberg R.L."/>
            <person name="Strempel S."/>
            <person name="Sturgill D."/>
            <person name="Sutton G."/>
            <person name="Sutton G.G."/>
            <person name="Tao W."/>
            <person name="Teichmann S."/>
            <person name="Tobari Y.N."/>
            <person name="Tomimura Y."/>
            <person name="Tsolas J.M."/>
            <person name="Valente V.L."/>
            <person name="Venter E."/>
            <person name="Venter J.C."/>
            <person name="Vicario S."/>
            <person name="Vieira F.G."/>
            <person name="Vilella A.J."/>
            <person name="Villasante A."/>
            <person name="Walenz B."/>
            <person name="Wang J."/>
            <person name="Wasserman M."/>
            <person name="Watts T."/>
            <person name="Wilson D."/>
            <person name="Wilson R.K."/>
            <person name="Wing R.A."/>
            <person name="Wolfner M.F."/>
            <person name="Wong A."/>
            <person name="Wong G.K."/>
            <person name="Wu C.I."/>
            <person name="Wu G."/>
            <person name="Yamamoto D."/>
            <person name="Yang H.P."/>
            <person name="Yang S.P."/>
            <person name="Yorke J.A."/>
            <person name="Yoshida K."/>
            <person name="Zdobnov E."/>
            <person name="Zhang P."/>
            <person name="Zhang Y."/>
            <person name="Zimin A.V."/>
            <person name="Baldwin J."/>
            <person name="Abdouelleil A."/>
            <person name="Abdulkadir J."/>
            <person name="Abebe A."/>
            <person name="Abera B."/>
            <person name="Abreu J."/>
            <person name="Acer S.C."/>
            <person name="Aftuck L."/>
            <person name="Alexander A."/>
            <person name="An P."/>
            <person name="Anderson E."/>
            <person name="Anderson S."/>
            <person name="Arachi H."/>
            <person name="Azer M."/>
            <person name="Bachantsang P."/>
            <person name="Barry A."/>
            <person name="Bayul T."/>
            <person name="Berlin A."/>
            <person name="Bessette D."/>
            <person name="Bloom T."/>
            <person name="Blye J."/>
            <person name="Boguslavskiy L."/>
            <person name="Bonnet C."/>
            <person name="Boukhgalter B."/>
            <person name="Bourzgui I."/>
            <person name="Brown A."/>
            <person name="Cahill P."/>
            <person name="Channer S."/>
            <person name="Cheshatsang Y."/>
            <person name="Chuda L."/>
            <person name="Citroen M."/>
            <person name="Collymore A."/>
            <person name="Cooke P."/>
            <person name="Costello M."/>
            <person name="D'Aco K."/>
            <person name="Daza R."/>
            <person name="De Haan G."/>
            <person name="DeGray S."/>
            <person name="DeMaso C."/>
            <person name="Dhargay N."/>
            <person name="Dooley K."/>
            <person name="Dooley E."/>
            <person name="Doricent M."/>
            <person name="Dorje P."/>
            <person name="Dorjee K."/>
            <person name="Dupes A."/>
            <person name="Elong R."/>
            <person name="Falk J."/>
            <person name="Farina A."/>
            <person name="Faro S."/>
            <person name="Ferguson D."/>
            <person name="Fisher S."/>
            <person name="Foley C.D."/>
            <person name="Franke A."/>
            <person name="Friedrich D."/>
            <person name="Gadbois L."/>
            <person name="Gearin G."/>
            <person name="Gearin C.R."/>
            <person name="Giannoukos G."/>
            <person name="Goode T."/>
            <person name="Graham J."/>
            <person name="Grandbois E."/>
            <person name="Grewal S."/>
            <person name="Gyaltsen K."/>
            <person name="Hafez N."/>
            <person name="Hagos B."/>
            <person name="Hall J."/>
            <person name="Henson C."/>
            <person name="Hollinger A."/>
            <person name="Honan T."/>
            <person name="Huard M.D."/>
            <person name="Hughes L."/>
            <person name="Hurhula B."/>
            <person name="Husby M.E."/>
            <person name="Kamat A."/>
            <person name="Kanga B."/>
            <person name="Kashin S."/>
            <person name="Khazanovich D."/>
            <person name="Kisner P."/>
            <person name="Lance K."/>
            <person name="Lara M."/>
            <person name="Lee W."/>
            <person name="Lennon N."/>
            <person name="Letendre F."/>
            <person name="LeVine R."/>
            <person name="Lipovsky A."/>
            <person name="Liu X."/>
            <person name="Liu J."/>
            <person name="Liu S."/>
            <person name="Lokyitsang T."/>
            <person name="Lokyitsang Y."/>
            <person name="Lubonja R."/>
            <person name="Lui A."/>
            <person name="MacDonald P."/>
            <person name="Magnisalis V."/>
            <person name="Maru K."/>
            <person name="Matthews C."/>
            <person name="McCusker W."/>
            <person name="McDonough S."/>
            <person name="Mehta T."/>
            <person name="Meldrim J."/>
            <person name="Meneus L."/>
            <person name="Mihai O."/>
            <person name="Mihalev A."/>
            <person name="Mihova T."/>
            <person name="Mittelman R."/>
            <person name="Mlenga V."/>
            <person name="Montmayeur A."/>
            <person name="Mulrain L."/>
            <person name="Navidi A."/>
            <person name="Naylor J."/>
            <person name="Negash T."/>
            <person name="Nguyen T."/>
            <person name="Nguyen N."/>
            <person name="Nicol R."/>
            <person name="Norbu C."/>
            <person name="Norbu N."/>
            <person name="Novod N."/>
            <person name="O'Neill B."/>
            <person name="Osman S."/>
            <person name="Markiewicz E."/>
            <person name="Oyono O.L."/>
            <person name="Patti C."/>
            <person name="Phunkhang P."/>
            <person name="Pierre F."/>
            <person name="Priest M."/>
            <person name="Raghuraman S."/>
            <person name="Rege F."/>
            <person name="Reyes R."/>
            <person name="Rise C."/>
            <person name="Rogov P."/>
            <person name="Ross K."/>
            <person name="Ryan E."/>
            <person name="Settipalli S."/>
            <person name="Shea T."/>
            <person name="Sherpa N."/>
            <person name="Shi L."/>
            <person name="Shih D."/>
            <person name="Sparrow T."/>
            <person name="Spaulding J."/>
            <person name="Stalker J."/>
            <person name="Stange-Thomann N."/>
            <person name="Stavropoulos S."/>
            <person name="Stone C."/>
            <person name="Strader C."/>
            <person name="Tesfaye S."/>
            <person name="Thomson T."/>
            <person name="Thoulutsang Y."/>
            <person name="Thoulutsang D."/>
            <person name="Topham K."/>
            <person name="Topping I."/>
            <person name="Tsamla T."/>
            <person name="Vassiliev H."/>
            <person name="Vo A."/>
            <person name="Wangchuk T."/>
            <person name="Wangdi T."/>
            <person name="Weiand M."/>
            <person name="Wilkinson J."/>
            <person name="Wilson A."/>
            <person name="Yadav S."/>
            <person name="Young G."/>
            <person name="Yu Q."/>
            <person name="Zembek L."/>
            <person name="Zhong D."/>
            <person name="Zimmer A."/>
            <person name="Zwirko Z."/>
            <person name="Jaffe D.B."/>
            <person name="Alvarez P."/>
            <person name="Brockman W."/>
            <person name="Butler J."/>
            <person name="Chin C."/>
            <person name="Gnerre S."/>
            <person name="Grabherr M."/>
            <person name="Kleber M."/>
            <person name="Mauceli E."/>
            <person name="MacCallum I."/>
        </authorList>
    </citation>
    <scope>NUCLEOTIDE SEQUENCE [LARGE SCALE GENOMIC DNA]</scope>
    <source>
        <strain evidence="2 3">TSC#14021-0224.01</strain>
    </source>
</reference>
<evidence type="ECO:0000256" key="1">
    <source>
        <dbReference type="SAM" id="MobiDB-lite"/>
    </source>
</evidence>
<gene>
    <name evidence="2" type="primary">Dere\GG18388</name>
    <name evidence="2" type="ORF">Dere_GG18388</name>
</gene>
<name>B3P4G4_DROER</name>
<dbReference type="PhylomeDB" id="B3P4G4"/>
<evidence type="ECO:0000313" key="3">
    <source>
        <dbReference type="Proteomes" id="UP000008711"/>
    </source>
</evidence>
<accession>B3P4G4</accession>
<protein>
    <submittedName>
        <fullName evidence="2">GG18388</fullName>
    </submittedName>
</protein>
<reference evidence="2 3" key="2">
    <citation type="journal article" date="2008" name="Bioinformatics">
        <title>Assembly reconciliation.</title>
        <authorList>
            <person name="Zimin A.V."/>
            <person name="Smith D.R."/>
            <person name="Sutton G."/>
            <person name="Yorke J.A."/>
        </authorList>
    </citation>
    <scope>NUCLEOTIDE SEQUENCE [LARGE SCALE GENOMIC DNA]</scope>
    <source>
        <strain evidence="2 3">TSC#14021-0224.01</strain>
    </source>
</reference>
<dbReference type="HOGENOM" id="CLU_132842_0_0_1"/>